<dbReference type="CDD" id="cd03784">
    <property type="entry name" value="GT1_Gtf-like"/>
    <property type="match status" value="1"/>
</dbReference>
<evidence type="ECO:0000313" key="4">
    <source>
        <dbReference type="EMBL" id="KAG2395331.1"/>
    </source>
</evidence>
<keyword evidence="1" id="KW-0328">Glycosyltransferase</keyword>
<dbReference type="PANTHER" id="PTHR48046">
    <property type="entry name" value="UDP-GLYCOSYLTRANSFERASE 72E1"/>
    <property type="match status" value="1"/>
</dbReference>
<evidence type="ECO:0000256" key="2">
    <source>
        <dbReference type="ARBA" id="ARBA00022679"/>
    </source>
</evidence>
<dbReference type="Gene3D" id="3.40.50.2000">
    <property type="entry name" value="Glycogen Phosphorylase B"/>
    <property type="match status" value="2"/>
</dbReference>
<dbReference type="EMBL" id="JABFOF010000006">
    <property type="protein sequence ID" value="KAG2395331.1"/>
    <property type="molecule type" value="Genomic_DNA"/>
</dbReference>
<feature type="region of interest" description="Disordered" evidence="3">
    <location>
        <begin position="402"/>
        <end position="451"/>
    </location>
</feature>
<proteinExistence type="predicted"/>
<gene>
    <name evidence="4" type="ORF">HKW66_Vig0072930</name>
</gene>
<dbReference type="GO" id="GO:0008194">
    <property type="term" value="F:UDP-glycosyltransferase activity"/>
    <property type="evidence" value="ECO:0007669"/>
    <property type="project" value="InterPro"/>
</dbReference>
<sequence length="451" mass="49304">MELPKQEARVAPAPPIVAMLPSPGMGHLIPMIEFAKRVVRYHNLSVTFVIPTDGPPSKTQIAVLQALPDSISHTFLPQVTLSDLPPDAKIETVMSYVVLRSLPSLRQAFHSLSATHTLAALVVDLFSTDAFDVAAEFNASPYVFFPSTATALSLLFHLPTLDREVHCEYRDLPEPVKIPGCIPLHGRELLDPVQDRKDEAYKWVLHHAKRYREAEGIIENSFTELEPGAWSELQKEQPGRPPVYAVGPLVRMETSSVESECLRWLDEQPCGSVLFVSFGSGGTLSTAQINELAHGLEASEQRFLWVVKSPNDKIANAAYFSAETAADPVALRPKVADNGLVERQEISSVVKSLMEGEEGKKLRYRTKDLKDAAAMALAENGSSTNHISHLALLWANKTTVTPPPPKIKLNPSSSSSSSSIQYAGQKEQGPSGHKIRSSTVTNHNISKTGRG</sequence>
<organism evidence="4 5">
    <name type="scientific">Phaseolus angularis</name>
    <name type="common">Azuki bean</name>
    <name type="synonym">Vigna angularis</name>
    <dbReference type="NCBI Taxonomy" id="3914"/>
    <lineage>
        <taxon>Eukaryota</taxon>
        <taxon>Viridiplantae</taxon>
        <taxon>Streptophyta</taxon>
        <taxon>Embryophyta</taxon>
        <taxon>Tracheophyta</taxon>
        <taxon>Spermatophyta</taxon>
        <taxon>Magnoliopsida</taxon>
        <taxon>eudicotyledons</taxon>
        <taxon>Gunneridae</taxon>
        <taxon>Pentapetalae</taxon>
        <taxon>rosids</taxon>
        <taxon>fabids</taxon>
        <taxon>Fabales</taxon>
        <taxon>Fabaceae</taxon>
        <taxon>Papilionoideae</taxon>
        <taxon>50 kb inversion clade</taxon>
        <taxon>NPAAA clade</taxon>
        <taxon>indigoferoid/millettioid clade</taxon>
        <taxon>Phaseoleae</taxon>
        <taxon>Vigna</taxon>
    </lineage>
</organism>
<dbReference type="Proteomes" id="UP000743370">
    <property type="component" value="Unassembled WGS sequence"/>
</dbReference>
<evidence type="ECO:0000256" key="1">
    <source>
        <dbReference type="ARBA" id="ARBA00022676"/>
    </source>
</evidence>
<evidence type="ECO:0000313" key="5">
    <source>
        <dbReference type="Proteomes" id="UP000743370"/>
    </source>
</evidence>
<dbReference type="AlphaFoldDB" id="A0A8T0K6Q6"/>
<comment type="caution">
    <text evidence="4">The sequence shown here is derived from an EMBL/GenBank/DDBJ whole genome shotgun (WGS) entry which is preliminary data.</text>
</comment>
<dbReference type="SUPFAM" id="SSF53756">
    <property type="entry name" value="UDP-Glycosyltransferase/glycogen phosphorylase"/>
    <property type="match status" value="1"/>
</dbReference>
<reference evidence="4 5" key="1">
    <citation type="submission" date="2020-05" db="EMBL/GenBank/DDBJ databases">
        <title>Vigna angularis (adzuki bean) Var. LongXiaoDou No. 4 denovo assembly.</title>
        <authorList>
            <person name="Xiang H."/>
        </authorList>
    </citation>
    <scope>NUCLEOTIDE SEQUENCE [LARGE SCALE GENOMIC DNA]</scope>
    <source>
        <tissue evidence="4">Leaf</tissue>
    </source>
</reference>
<name>A0A8T0K6Q6_PHAAN</name>
<evidence type="ECO:0000256" key="3">
    <source>
        <dbReference type="SAM" id="MobiDB-lite"/>
    </source>
</evidence>
<feature type="compositionally biased region" description="Polar residues" evidence="3">
    <location>
        <begin position="437"/>
        <end position="451"/>
    </location>
</feature>
<keyword evidence="2" id="KW-0808">Transferase</keyword>
<dbReference type="PANTHER" id="PTHR48046:SF6">
    <property type="entry name" value="GLYCOSYLTRANSFERASE"/>
    <property type="match status" value="1"/>
</dbReference>
<accession>A0A8T0K6Q6</accession>
<dbReference type="InterPro" id="IPR002213">
    <property type="entry name" value="UDP_glucos_trans"/>
</dbReference>
<protein>
    <submittedName>
        <fullName evidence="4">Hydroquinone glucosyltransferase</fullName>
    </submittedName>
</protein>
<dbReference type="FunFam" id="3.40.50.2000:FF:000054">
    <property type="entry name" value="Glycosyltransferase"/>
    <property type="match status" value="1"/>
</dbReference>